<protein>
    <submittedName>
        <fullName evidence="2">Uncharacterized protein</fullName>
    </submittedName>
</protein>
<feature type="region of interest" description="Disordered" evidence="1">
    <location>
        <begin position="1"/>
        <end position="32"/>
    </location>
</feature>
<feature type="compositionally biased region" description="Polar residues" evidence="1">
    <location>
        <begin position="13"/>
        <end position="22"/>
    </location>
</feature>
<feature type="compositionally biased region" description="Basic and acidic residues" evidence="1">
    <location>
        <begin position="23"/>
        <end position="32"/>
    </location>
</feature>
<accession>A0A2P2PQI6</accession>
<dbReference type="EMBL" id="GGEC01076375">
    <property type="protein sequence ID" value="MBX56859.1"/>
    <property type="molecule type" value="Transcribed_RNA"/>
</dbReference>
<evidence type="ECO:0000256" key="1">
    <source>
        <dbReference type="SAM" id="MobiDB-lite"/>
    </source>
</evidence>
<reference evidence="2" key="1">
    <citation type="submission" date="2018-02" db="EMBL/GenBank/DDBJ databases">
        <title>Rhizophora mucronata_Transcriptome.</title>
        <authorList>
            <person name="Meera S.P."/>
            <person name="Sreeshan A."/>
            <person name="Augustine A."/>
        </authorList>
    </citation>
    <scope>NUCLEOTIDE SEQUENCE</scope>
    <source>
        <tissue evidence="2">Leaf</tissue>
    </source>
</reference>
<organism evidence="2">
    <name type="scientific">Rhizophora mucronata</name>
    <name type="common">Asiatic mangrove</name>
    <dbReference type="NCBI Taxonomy" id="61149"/>
    <lineage>
        <taxon>Eukaryota</taxon>
        <taxon>Viridiplantae</taxon>
        <taxon>Streptophyta</taxon>
        <taxon>Embryophyta</taxon>
        <taxon>Tracheophyta</taxon>
        <taxon>Spermatophyta</taxon>
        <taxon>Magnoliopsida</taxon>
        <taxon>eudicotyledons</taxon>
        <taxon>Gunneridae</taxon>
        <taxon>Pentapetalae</taxon>
        <taxon>rosids</taxon>
        <taxon>fabids</taxon>
        <taxon>Malpighiales</taxon>
        <taxon>Rhizophoraceae</taxon>
        <taxon>Rhizophora</taxon>
    </lineage>
</organism>
<proteinExistence type="predicted"/>
<name>A0A2P2PQI6_RHIMU</name>
<sequence>MAMQINHTKEHTNFTWKTPSNQKSEKTTDIPN</sequence>
<evidence type="ECO:0000313" key="2">
    <source>
        <dbReference type="EMBL" id="MBX56859.1"/>
    </source>
</evidence>
<dbReference type="AlphaFoldDB" id="A0A2P2PQI6"/>